<reference evidence="5 6" key="1">
    <citation type="submission" date="2018-06" db="EMBL/GenBank/DDBJ databases">
        <title>Genomic Encyclopedia of Type Strains, Phase IV (KMG-IV): sequencing the most valuable type-strain genomes for metagenomic binning, comparative biology and taxonomic classification.</title>
        <authorList>
            <person name="Goeker M."/>
        </authorList>
    </citation>
    <scope>NUCLEOTIDE SEQUENCE [LARGE SCALE GENOMIC DNA]</scope>
    <source>
        <strain evidence="5 6">DSM 15140</strain>
    </source>
</reference>
<dbReference type="InterPro" id="IPR008334">
    <property type="entry name" value="5'-Nucleotdase_C"/>
</dbReference>
<dbReference type="Proteomes" id="UP000252254">
    <property type="component" value="Unassembled WGS sequence"/>
</dbReference>
<keyword evidence="6" id="KW-1185">Reference proteome</keyword>
<dbReference type="Pfam" id="PF02872">
    <property type="entry name" value="5_nucleotid_C"/>
    <property type="match status" value="1"/>
</dbReference>
<dbReference type="PANTHER" id="PTHR11575">
    <property type="entry name" value="5'-NUCLEOTIDASE-RELATED"/>
    <property type="match status" value="1"/>
</dbReference>
<dbReference type="InterPro" id="IPR004843">
    <property type="entry name" value="Calcineurin-like_PHP"/>
</dbReference>
<keyword evidence="2" id="KW-0547">Nucleotide-binding</keyword>
<organism evidence="5 6">
    <name type="scientific">Paraliobacillus ryukyuensis</name>
    <dbReference type="NCBI Taxonomy" id="200904"/>
    <lineage>
        <taxon>Bacteria</taxon>
        <taxon>Bacillati</taxon>
        <taxon>Bacillota</taxon>
        <taxon>Bacilli</taxon>
        <taxon>Bacillales</taxon>
        <taxon>Bacillaceae</taxon>
        <taxon>Paraliobacillus</taxon>
    </lineage>
</organism>
<dbReference type="PANTHER" id="PTHR11575:SF24">
    <property type="entry name" value="5'-NUCLEOTIDASE"/>
    <property type="match status" value="1"/>
</dbReference>
<evidence type="ECO:0000313" key="6">
    <source>
        <dbReference type="Proteomes" id="UP000252254"/>
    </source>
</evidence>
<dbReference type="SUPFAM" id="SSF55816">
    <property type="entry name" value="5'-nucleotidase (syn. UDP-sugar hydrolase), C-terminal domain"/>
    <property type="match status" value="1"/>
</dbReference>
<dbReference type="InterPro" id="IPR006179">
    <property type="entry name" value="5_nucleotidase/apyrase"/>
</dbReference>
<dbReference type="EMBL" id="QNRI01000006">
    <property type="protein sequence ID" value="RBO98079.1"/>
    <property type="molecule type" value="Genomic_DNA"/>
</dbReference>
<feature type="domain" description="5'-Nucleotidase C-terminal" evidence="4">
    <location>
        <begin position="370"/>
        <end position="505"/>
    </location>
</feature>
<dbReference type="GO" id="GO:0016787">
    <property type="term" value="F:hydrolase activity"/>
    <property type="evidence" value="ECO:0007669"/>
    <property type="project" value="UniProtKB-KW"/>
</dbReference>
<proteinExistence type="inferred from homology"/>
<dbReference type="AlphaFoldDB" id="A0A366E8J3"/>
<evidence type="ECO:0000313" key="5">
    <source>
        <dbReference type="EMBL" id="RBO98079.1"/>
    </source>
</evidence>
<keyword evidence="1" id="KW-0732">Signal</keyword>
<protein>
    <submittedName>
        <fullName evidence="5">2',3'-cyclic-nucleotide 2'-phosphodiesterase (5'-nucleotidase family)</fullName>
    </submittedName>
</protein>
<dbReference type="GO" id="GO:0009166">
    <property type="term" value="P:nucleotide catabolic process"/>
    <property type="evidence" value="ECO:0007669"/>
    <property type="project" value="InterPro"/>
</dbReference>
<dbReference type="CDD" id="cd00845">
    <property type="entry name" value="MPP_UshA_N_like"/>
    <property type="match status" value="1"/>
</dbReference>
<evidence type="ECO:0000256" key="2">
    <source>
        <dbReference type="RuleBase" id="RU362119"/>
    </source>
</evidence>
<evidence type="ECO:0000256" key="1">
    <source>
        <dbReference type="ARBA" id="ARBA00022729"/>
    </source>
</evidence>
<dbReference type="Gene3D" id="3.90.780.10">
    <property type="entry name" value="5'-Nucleotidase, C-terminal domain"/>
    <property type="match status" value="1"/>
</dbReference>
<dbReference type="InterPro" id="IPR036907">
    <property type="entry name" value="5'-Nucleotdase_C_sf"/>
</dbReference>
<accession>A0A366E8J3</accession>
<sequence>MSTGHTQMGTFARMARTFFIPQRHHLKFTAFSKVKIVQRTVKKSIYKHHSFFLKPKRVKIYIGKTAKLKIVSLNKGVFSMQEKIFLYYTSDIHSHFENWPKIASFFNDKKIQHNRENQDFFLFDNGDHIDRVHPNSEALLGKGNVTLLNEAGYDMVTLGNNEGITLNHNELYHLYDDADFSVICANLHSKDGDDPDWLQATTYTSTNSGITIGVIGLTAPFQAFYNPLEWNVEDPFAILDREVERLNKQADIIVLLSHLGITEDQQIAERYPMIDVIIGGHTHHLFRDGEVVNQSILTAAGKFGYYVGEVVLTWDHSLHQLVKKEAYATPIDHVLPHEETTRIIKEQTERSATLLKQTIATLEKPLEVDWFKRTIIMKQLTETLREWTNADIAMLNAGILLESLPQGTVTYADVHRICPHPINPCVVTLTGQELVEVIRGSLTNNFTELEMKGFGFRGKVIGRMVFAGVELETTINQDGSEHMKEVTFQGEALDVDQTYRLATADMFTFGQLSPPIARSNTKEFFMPEFMRDLLIRTLVSHYKK</sequence>
<dbReference type="PRINTS" id="PR01607">
    <property type="entry name" value="APYRASEFAMLY"/>
</dbReference>
<name>A0A366E8J3_9BACI</name>
<comment type="similarity">
    <text evidence="2">Belongs to the 5'-nucleotidase family.</text>
</comment>
<dbReference type="STRING" id="200904.GCA_900168775_00921"/>
<evidence type="ECO:0000259" key="3">
    <source>
        <dbReference type="Pfam" id="PF00149"/>
    </source>
</evidence>
<keyword evidence="2" id="KW-0378">Hydrolase</keyword>
<dbReference type="Pfam" id="PF00149">
    <property type="entry name" value="Metallophos"/>
    <property type="match status" value="1"/>
</dbReference>
<comment type="caution">
    <text evidence="5">The sequence shown here is derived from an EMBL/GenBank/DDBJ whole genome shotgun (WGS) entry which is preliminary data.</text>
</comment>
<gene>
    <name evidence="5" type="ORF">DES48_106101</name>
</gene>
<feature type="domain" description="Calcineurin-like phosphoesterase" evidence="3">
    <location>
        <begin position="89"/>
        <end position="284"/>
    </location>
</feature>
<dbReference type="GO" id="GO:0000166">
    <property type="term" value="F:nucleotide binding"/>
    <property type="evidence" value="ECO:0007669"/>
    <property type="project" value="UniProtKB-KW"/>
</dbReference>
<evidence type="ECO:0000259" key="4">
    <source>
        <dbReference type="Pfam" id="PF02872"/>
    </source>
</evidence>
<dbReference type="SUPFAM" id="SSF56300">
    <property type="entry name" value="Metallo-dependent phosphatases"/>
    <property type="match status" value="1"/>
</dbReference>
<dbReference type="Gene3D" id="3.60.21.10">
    <property type="match status" value="1"/>
</dbReference>
<dbReference type="InterPro" id="IPR029052">
    <property type="entry name" value="Metallo-depent_PP-like"/>
</dbReference>